<dbReference type="InterPro" id="IPR036069">
    <property type="entry name" value="DUF34/NIF3_sf"/>
</dbReference>
<feature type="binding site" evidence="5">
    <location>
        <position position="65"/>
    </location>
    <ligand>
        <name>a divalent metal cation</name>
        <dbReference type="ChEBI" id="CHEBI:60240"/>
        <label>1</label>
    </ligand>
</feature>
<dbReference type="RefSeq" id="WP_229776723.1">
    <property type="nucleotide sequence ID" value="NZ_BMOY01000028.1"/>
</dbReference>
<comment type="caution">
    <text evidence="6">The sequence shown here is derived from an EMBL/GenBank/DDBJ whole genome shotgun (WGS) entry which is preliminary data.</text>
</comment>
<evidence type="ECO:0000313" key="6">
    <source>
        <dbReference type="EMBL" id="GGJ09190.1"/>
    </source>
</evidence>
<dbReference type="GO" id="GO:0005737">
    <property type="term" value="C:cytoplasm"/>
    <property type="evidence" value="ECO:0007669"/>
    <property type="project" value="TreeGrafter"/>
</dbReference>
<dbReference type="FunFam" id="3.40.1390.30:FF:000001">
    <property type="entry name" value="GTP cyclohydrolase 1 type 2"/>
    <property type="match status" value="1"/>
</dbReference>
<feature type="binding site" evidence="5">
    <location>
        <position position="66"/>
    </location>
    <ligand>
        <name>a divalent metal cation</name>
        <dbReference type="ChEBI" id="CHEBI:60240"/>
        <label>1</label>
    </ligand>
</feature>
<dbReference type="Gene3D" id="3.40.1390.30">
    <property type="entry name" value="NIF3 (NGG1p interacting factor 3)-like"/>
    <property type="match status" value="1"/>
</dbReference>
<evidence type="ECO:0000256" key="4">
    <source>
        <dbReference type="PIRNR" id="PIRNR037489"/>
    </source>
</evidence>
<sequence>MVRVEDVMAAMEQLAPAALAMPGDRIGLQIGRRDKPVRKVGLALDPSPPVIHHAIRAGVDLLITHHALFYHPLGQIDTGTSRGQALAAALAHDLAVFVAHTNLDIADGGVNDVLAELLGLQACEVLEPIHEEHLYKLVVYVPTSHHETVLAAVCAAGAGHIGRYSHCTFNVAGTGTFLPEEGARPYIGEAGRLERVEEVRLETIVPAGRLAAVTEAMLSAHPYEEVAYDVYPLRLPGRTYGLGRVGALSRPMSLSAFAEHVRQVLGLPHIRYAGDPDRSVRRVAVIGGSGSKWAATALRKGADVLVTADCDHHALADAWHDGLAMVDATHAALERPVLRSVAAALHRKLGGAVEVDVLAVPEDPVRWL</sequence>
<keyword evidence="7" id="KW-1185">Reference proteome</keyword>
<dbReference type="Pfam" id="PF01784">
    <property type="entry name" value="DUF34_NIF3"/>
    <property type="match status" value="1"/>
</dbReference>
<dbReference type="InterPro" id="IPR017221">
    <property type="entry name" value="DUF34/NIF3_bac"/>
</dbReference>
<dbReference type="Proteomes" id="UP000637695">
    <property type="component" value="Unassembled WGS sequence"/>
</dbReference>
<feature type="binding site" evidence="5">
    <location>
        <position position="330"/>
    </location>
    <ligand>
        <name>a divalent metal cation</name>
        <dbReference type="ChEBI" id="CHEBI:60240"/>
        <label>1</label>
    </ligand>
</feature>
<evidence type="ECO:0000256" key="1">
    <source>
        <dbReference type="ARBA" id="ARBA00006964"/>
    </source>
</evidence>
<evidence type="ECO:0000256" key="2">
    <source>
        <dbReference type="ARBA" id="ARBA00022112"/>
    </source>
</evidence>
<dbReference type="EMBL" id="BMOY01000028">
    <property type="protein sequence ID" value="GGJ09190.1"/>
    <property type="molecule type" value="Genomic_DNA"/>
</dbReference>
<keyword evidence="3 4" id="KW-0479">Metal-binding</keyword>
<evidence type="ECO:0000256" key="3">
    <source>
        <dbReference type="ARBA" id="ARBA00022723"/>
    </source>
</evidence>
<comment type="similarity">
    <text evidence="1 4">Belongs to the GTP cyclohydrolase I type 2/NIF3 family.</text>
</comment>
<accession>A0A917NLA4</accession>
<dbReference type="FunFam" id="3.30.70.120:FF:000006">
    <property type="entry name" value="GTP cyclohydrolase 1 type 2 homolog"/>
    <property type="match status" value="1"/>
</dbReference>
<dbReference type="GO" id="GO:0046872">
    <property type="term" value="F:metal ion binding"/>
    <property type="evidence" value="ECO:0007669"/>
    <property type="project" value="UniProtKB-UniRule"/>
</dbReference>
<feature type="binding site" evidence="5">
    <location>
        <position position="104"/>
    </location>
    <ligand>
        <name>a divalent metal cation</name>
        <dbReference type="ChEBI" id="CHEBI:60240"/>
        <label>1</label>
    </ligand>
</feature>
<dbReference type="PANTHER" id="PTHR13799:SF14">
    <property type="entry name" value="GTP CYCLOHYDROLASE 1 TYPE 2 HOMOLOG"/>
    <property type="match status" value="1"/>
</dbReference>
<proteinExistence type="inferred from homology"/>
<feature type="binding site" evidence="5">
    <location>
        <position position="334"/>
    </location>
    <ligand>
        <name>a divalent metal cation</name>
        <dbReference type="ChEBI" id="CHEBI:60240"/>
        <label>1</label>
    </ligand>
</feature>
<dbReference type="NCBIfam" id="TIGR00486">
    <property type="entry name" value="YbgI_SA1388"/>
    <property type="match status" value="1"/>
</dbReference>
<evidence type="ECO:0000256" key="5">
    <source>
        <dbReference type="PIRSR" id="PIRSR602678-1"/>
    </source>
</evidence>
<dbReference type="AlphaFoldDB" id="A0A917NLA4"/>
<gene>
    <name evidence="6" type="ORF">GCM10010885_17830</name>
</gene>
<reference evidence="6" key="2">
    <citation type="submission" date="2020-09" db="EMBL/GenBank/DDBJ databases">
        <authorList>
            <person name="Sun Q."/>
            <person name="Ohkuma M."/>
        </authorList>
    </citation>
    <scope>NUCLEOTIDE SEQUENCE</scope>
    <source>
        <strain evidence="6">JCM 18487</strain>
    </source>
</reference>
<dbReference type="Gene3D" id="3.30.70.120">
    <property type="match status" value="1"/>
</dbReference>
<dbReference type="SUPFAM" id="SSF102705">
    <property type="entry name" value="NIF3 (NGG1p interacting factor 3)-like"/>
    <property type="match status" value="1"/>
</dbReference>
<protein>
    <recommendedName>
        <fullName evidence="2 4">GTP cyclohydrolase 1 type 2 homolog</fullName>
    </recommendedName>
</protein>
<dbReference type="PIRSF" id="PIRSF037489">
    <property type="entry name" value="UCP037489_NIF3_YqfO"/>
    <property type="match status" value="1"/>
</dbReference>
<dbReference type="PANTHER" id="PTHR13799">
    <property type="entry name" value="NGG1 INTERACTING FACTOR 3"/>
    <property type="match status" value="1"/>
</dbReference>
<evidence type="ECO:0000313" key="7">
    <source>
        <dbReference type="Proteomes" id="UP000637695"/>
    </source>
</evidence>
<dbReference type="InterPro" id="IPR015867">
    <property type="entry name" value="N-reg_PII/ATP_PRibTrfase_C"/>
</dbReference>
<organism evidence="6 7">
    <name type="scientific">Alicyclobacillus cellulosilyticus</name>
    <dbReference type="NCBI Taxonomy" id="1003997"/>
    <lineage>
        <taxon>Bacteria</taxon>
        <taxon>Bacillati</taxon>
        <taxon>Bacillota</taxon>
        <taxon>Bacilli</taxon>
        <taxon>Bacillales</taxon>
        <taxon>Alicyclobacillaceae</taxon>
        <taxon>Alicyclobacillus</taxon>
    </lineage>
</organism>
<dbReference type="InterPro" id="IPR002678">
    <property type="entry name" value="DUF34/NIF3"/>
</dbReference>
<name>A0A917NLA4_9BACL</name>
<reference evidence="6" key="1">
    <citation type="journal article" date="2014" name="Int. J. Syst. Evol. Microbiol.">
        <title>Complete genome sequence of Corynebacterium casei LMG S-19264T (=DSM 44701T), isolated from a smear-ripened cheese.</title>
        <authorList>
            <consortium name="US DOE Joint Genome Institute (JGI-PGF)"/>
            <person name="Walter F."/>
            <person name="Albersmeier A."/>
            <person name="Kalinowski J."/>
            <person name="Ruckert C."/>
        </authorList>
    </citation>
    <scope>NUCLEOTIDE SEQUENCE</scope>
    <source>
        <strain evidence="6">JCM 18487</strain>
    </source>
</reference>